<dbReference type="EMBL" id="LAZR01000541">
    <property type="protein sequence ID" value="KKN64873.1"/>
    <property type="molecule type" value="Genomic_DNA"/>
</dbReference>
<sequence length="50" mass="6041">MGKGSWKRQCQIPHWLYAIRYDLAHGNITQEEYNEELKKHEGEDVEPKRK</sequence>
<accession>A0A0F9VGG4</accession>
<gene>
    <name evidence="1" type="ORF">LCGC14_0487070</name>
</gene>
<protein>
    <submittedName>
        <fullName evidence="1">Uncharacterized protein</fullName>
    </submittedName>
</protein>
<dbReference type="AlphaFoldDB" id="A0A0F9VGG4"/>
<organism evidence="1">
    <name type="scientific">marine sediment metagenome</name>
    <dbReference type="NCBI Taxonomy" id="412755"/>
    <lineage>
        <taxon>unclassified sequences</taxon>
        <taxon>metagenomes</taxon>
        <taxon>ecological metagenomes</taxon>
    </lineage>
</organism>
<name>A0A0F9VGG4_9ZZZZ</name>
<comment type="caution">
    <text evidence="1">The sequence shown here is derived from an EMBL/GenBank/DDBJ whole genome shotgun (WGS) entry which is preliminary data.</text>
</comment>
<evidence type="ECO:0000313" key="1">
    <source>
        <dbReference type="EMBL" id="KKN64873.1"/>
    </source>
</evidence>
<proteinExistence type="predicted"/>
<reference evidence="1" key="1">
    <citation type="journal article" date="2015" name="Nature">
        <title>Complex archaea that bridge the gap between prokaryotes and eukaryotes.</title>
        <authorList>
            <person name="Spang A."/>
            <person name="Saw J.H."/>
            <person name="Jorgensen S.L."/>
            <person name="Zaremba-Niedzwiedzka K."/>
            <person name="Martijn J."/>
            <person name="Lind A.E."/>
            <person name="van Eijk R."/>
            <person name="Schleper C."/>
            <person name="Guy L."/>
            <person name="Ettema T.J."/>
        </authorList>
    </citation>
    <scope>NUCLEOTIDE SEQUENCE</scope>
</reference>